<keyword evidence="3" id="KW-1185">Reference proteome</keyword>
<evidence type="ECO:0008006" key="4">
    <source>
        <dbReference type="Google" id="ProtNLM"/>
    </source>
</evidence>
<dbReference type="AlphaFoldDB" id="A0A318H1U3"/>
<sequence length="148" mass="16555">MPAPLPGRPAAIRPRRWPAYAWAAPASLIGLGAALGWRLLGGRSQVVDGVLEVGGGRVPHLVARLPRACRFEAITLGHVILGTDRRTLARLRPHEQVHVRQYERWGLLFFPLYGAASLLALLRGRDPYRDNRFEREAFAAERAERPPR</sequence>
<comment type="caution">
    <text evidence="2">The sequence shown here is derived from an EMBL/GenBank/DDBJ whole genome shotgun (WGS) entry which is preliminary data.</text>
</comment>
<dbReference type="EMBL" id="QJJS01000006">
    <property type="protein sequence ID" value="PXW96569.1"/>
    <property type="molecule type" value="Genomic_DNA"/>
</dbReference>
<evidence type="ECO:0000313" key="3">
    <source>
        <dbReference type="Proteomes" id="UP000247811"/>
    </source>
</evidence>
<dbReference type="OrthoDB" id="274512at2"/>
<keyword evidence="1" id="KW-1133">Transmembrane helix</keyword>
<organism evidence="2 3">
    <name type="scientific">Sphaerotilus hippei</name>
    <dbReference type="NCBI Taxonomy" id="744406"/>
    <lineage>
        <taxon>Bacteria</taxon>
        <taxon>Pseudomonadati</taxon>
        <taxon>Pseudomonadota</taxon>
        <taxon>Betaproteobacteria</taxon>
        <taxon>Burkholderiales</taxon>
        <taxon>Sphaerotilaceae</taxon>
        <taxon>Sphaerotilus</taxon>
    </lineage>
</organism>
<evidence type="ECO:0000256" key="1">
    <source>
        <dbReference type="SAM" id="Phobius"/>
    </source>
</evidence>
<gene>
    <name evidence="2" type="ORF">C7444_10688</name>
</gene>
<keyword evidence="1" id="KW-0812">Transmembrane</keyword>
<name>A0A318H1U3_9BURK</name>
<protein>
    <recommendedName>
        <fullName evidence="4">Signal peptide prediction</fullName>
    </recommendedName>
</protein>
<keyword evidence="1" id="KW-0472">Membrane</keyword>
<proteinExistence type="predicted"/>
<dbReference type="Proteomes" id="UP000247811">
    <property type="component" value="Unassembled WGS sequence"/>
</dbReference>
<reference evidence="2 3" key="1">
    <citation type="submission" date="2018-05" db="EMBL/GenBank/DDBJ databases">
        <title>Genomic Encyclopedia of Type Strains, Phase IV (KMG-IV): sequencing the most valuable type-strain genomes for metagenomic binning, comparative biology and taxonomic classification.</title>
        <authorList>
            <person name="Goeker M."/>
        </authorList>
    </citation>
    <scope>NUCLEOTIDE SEQUENCE [LARGE SCALE GENOMIC DNA]</scope>
    <source>
        <strain evidence="2 3">DSM 566</strain>
    </source>
</reference>
<accession>A0A318H1U3</accession>
<evidence type="ECO:0000313" key="2">
    <source>
        <dbReference type="EMBL" id="PXW96569.1"/>
    </source>
</evidence>
<dbReference type="RefSeq" id="WP_110400397.1">
    <property type="nucleotide sequence ID" value="NZ_QJJS01000006.1"/>
</dbReference>
<feature type="transmembrane region" description="Helical" evidence="1">
    <location>
        <begin position="20"/>
        <end position="40"/>
    </location>
</feature>
<feature type="transmembrane region" description="Helical" evidence="1">
    <location>
        <begin position="105"/>
        <end position="122"/>
    </location>
</feature>